<feature type="chain" id="PRO_5043720035" description="protein-tyrosine-phosphatase" evidence="12">
    <location>
        <begin position="22"/>
        <end position="1046"/>
    </location>
</feature>
<dbReference type="PROSITE" id="PS50853">
    <property type="entry name" value="FN3"/>
    <property type="match status" value="6"/>
</dbReference>
<keyword evidence="9" id="KW-0325">Glycoprotein</keyword>
<dbReference type="InterPro" id="IPR003961">
    <property type="entry name" value="FN3_dom"/>
</dbReference>
<dbReference type="PROSITE" id="PS50056">
    <property type="entry name" value="TYR_PHOSPHATASE_2"/>
    <property type="match status" value="1"/>
</dbReference>
<comment type="catalytic activity">
    <reaction evidence="10">
        <text>O-phospho-L-tyrosyl-[protein] + H2O = L-tyrosyl-[protein] + phosphate</text>
        <dbReference type="Rhea" id="RHEA:10684"/>
        <dbReference type="Rhea" id="RHEA-COMP:10136"/>
        <dbReference type="Rhea" id="RHEA-COMP:20101"/>
        <dbReference type="ChEBI" id="CHEBI:15377"/>
        <dbReference type="ChEBI" id="CHEBI:43474"/>
        <dbReference type="ChEBI" id="CHEBI:46858"/>
        <dbReference type="ChEBI" id="CHEBI:61978"/>
        <dbReference type="EC" id="3.1.3.48"/>
    </reaction>
</comment>
<evidence type="ECO:0000313" key="16">
    <source>
        <dbReference type="EMBL" id="KAG8183434.1"/>
    </source>
</evidence>
<protein>
    <recommendedName>
        <fullName evidence="2">protein-tyrosine-phosphatase</fullName>
        <ecNumber evidence="2">3.1.3.48</ecNumber>
    </recommendedName>
</protein>
<accession>A0AAV6UH91</accession>
<dbReference type="SUPFAM" id="SSF52799">
    <property type="entry name" value="(Phosphotyrosine protein) phosphatases II"/>
    <property type="match status" value="1"/>
</dbReference>
<dbReference type="InterPro" id="IPR003595">
    <property type="entry name" value="Tyr_Pase_cat"/>
</dbReference>
<keyword evidence="6" id="KW-0904">Protein phosphatase</keyword>
<dbReference type="Pfam" id="PF00041">
    <property type="entry name" value="fn3"/>
    <property type="match status" value="6"/>
</dbReference>
<dbReference type="SMART" id="SM00404">
    <property type="entry name" value="PTPc_motif"/>
    <property type="match status" value="1"/>
</dbReference>
<dbReference type="InterPro" id="IPR000387">
    <property type="entry name" value="Tyr_Pase_dom"/>
</dbReference>
<dbReference type="SMART" id="SM00194">
    <property type="entry name" value="PTPc"/>
    <property type="match status" value="1"/>
</dbReference>
<dbReference type="GO" id="GO:0004725">
    <property type="term" value="F:protein tyrosine phosphatase activity"/>
    <property type="evidence" value="ECO:0007669"/>
    <property type="project" value="UniProtKB-EC"/>
</dbReference>
<dbReference type="CDD" id="cd00063">
    <property type="entry name" value="FN3"/>
    <property type="match status" value="6"/>
</dbReference>
<dbReference type="GO" id="GO:0016020">
    <property type="term" value="C:membrane"/>
    <property type="evidence" value="ECO:0007669"/>
    <property type="project" value="UniProtKB-SubCell"/>
</dbReference>
<keyword evidence="5" id="KW-0378">Hydrolase</keyword>
<dbReference type="Gene3D" id="2.60.40.10">
    <property type="entry name" value="Immunoglobulins"/>
    <property type="match status" value="6"/>
</dbReference>
<dbReference type="InterPro" id="IPR029021">
    <property type="entry name" value="Prot-tyrosine_phosphatase-like"/>
</dbReference>
<feature type="domain" description="Fibronectin type-III" evidence="15">
    <location>
        <begin position="497"/>
        <end position="585"/>
    </location>
</feature>
<dbReference type="PROSITE" id="PS00383">
    <property type="entry name" value="TYR_PHOSPHATASE_1"/>
    <property type="match status" value="1"/>
</dbReference>
<feature type="transmembrane region" description="Helical" evidence="11">
    <location>
        <begin position="687"/>
        <end position="711"/>
    </location>
</feature>
<feature type="domain" description="Fibronectin type-III" evidence="15">
    <location>
        <begin position="589"/>
        <end position="681"/>
    </location>
</feature>
<dbReference type="InterPro" id="IPR016130">
    <property type="entry name" value="Tyr_Pase_AS"/>
</dbReference>
<evidence type="ECO:0000259" key="13">
    <source>
        <dbReference type="PROSITE" id="PS50055"/>
    </source>
</evidence>
<keyword evidence="7 11" id="KW-1133">Transmembrane helix</keyword>
<dbReference type="Proteomes" id="UP000827092">
    <property type="component" value="Unassembled WGS sequence"/>
</dbReference>
<dbReference type="InterPro" id="IPR013783">
    <property type="entry name" value="Ig-like_fold"/>
</dbReference>
<proteinExistence type="predicted"/>
<evidence type="ECO:0000256" key="2">
    <source>
        <dbReference type="ARBA" id="ARBA00013064"/>
    </source>
</evidence>
<evidence type="ECO:0000256" key="1">
    <source>
        <dbReference type="ARBA" id="ARBA00004479"/>
    </source>
</evidence>
<evidence type="ECO:0000256" key="6">
    <source>
        <dbReference type="ARBA" id="ARBA00022912"/>
    </source>
</evidence>
<reference evidence="16 17" key="1">
    <citation type="journal article" date="2022" name="Nat. Ecol. Evol.">
        <title>A masculinizing supergene underlies an exaggerated male reproductive morph in a spider.</title>
        <authorList>
            <person name="Hendrickx F."/>
            <person name="De Corte Z."/>
            <person name="Sonet G."/>
            <person name="Van Belleghem S.M."/>
            <person name="Kostlbacher S."/>
            <person name="Vangestel C."/>
        </authorList>
    </citation>
    <scope>NUCLEOTIDE SEQUENCE [LARGE SCALE GENOMIC DNA]</scope>
    <source>
        <strain evidence="16">W744_W776</strain>
    </source>
</reference>
<evidence type="ECO:0000256" key="3">
    <source>
        <dbReference type="ARBA" id="ARBA00022692"/>
    </source>
</evidence>
<dbReference type="PRINTS" id="PR00014">
    <property type="entry name" value="FNTYPEIII"/>
</dbReference>
<evidence type="ECO:0000256" key="4">
    <source>
        <dbReference type="ARBA" id="ARBA00022729"/>
    </source>
</evidence>
<feature type="domain" description="Fibronectin type-III" evidence="15">
    <location>
        <begin position="309"/>
        <end position="398"/>
    </location>
</feature>
<evidence type="ECO:0000256" key="9">
    <source>
        <dbReference type="ARBA" id="ARBA00023180"/>
    </source>
</evidence>
<feature type="domain" description="Fibronectin type-III" evidence="15">
    <location>
        <begin position="212"/>
        <end position="305"/>
    </location>
</feature>
<evidence type="ECO:0000256" key="10">
    <source>
        <dbReference type="ARBA" id="ARBA00051722"/>
    </source>
</evidence>
<dbReference type="PANTHER" id="PTHR46957">
    <property type="entry name" value="CYTOKINE RECEPTOR"/>
    <property type="match status" value="1"/>
</dbReference>
<feature type="signal peptide" evidence="12">
    <location>
        <begin position="1"/>
        <end position="21"/>
    </location>
</feature>
<dbReference type="InterPro" id="IPR000242">
    <property type="entry name" value="PTP_cat"/>
</dbReference>
<dbReference type="SUPFAM" id="SSF49265">
    <property type="entry name" value="Fibronectin type III"/>
    <property type="match status" value="3"/>
</dbReference>
<comment type="subcellular location">
    <subcellularLocation>
        <location evidence="1">Membrane</location>
        <topology evidence="1">Single-pass type I membrane protein</topology>
    </subcellularLocation>
</comment>
<dbReference type="GO" id="GO:0048666">
    <property type="term" value="P:neuron development"/>
    <property type="evidence" value="ECO:0007669"/>
    <property type="project" value="UniProtKB-ARBA"/>
</dbReference>
<keyword evidence="4 12" id="KW-0732">Signal</keyword>
<dbReference type="InterPro" id="IPR050713">
    <property type="entry name" value="RTP_Phos/Ushers"/>
</dbReference>
<dbReference type="EC" id="3.1.3.48" evidence="2"/>
<feature type="domain" description="Fibronectin type-III" evidence="15">
    <location>
        <begin position="119"/>
        <end position="210"/>
    </location>
</feature>
<gene>
    <name evidence="16" type="ORF">JTE90_023190</name>
</gene>
<dbReference type="Pfam" id="PF00102">
    <property type="entry name" value="Y_phosphatase"/>
    <property type="match status" value="1"/>
</dbReference>
<evidence type="ECO:0000313" key="17">
    <source>
        <dbReference type="Proteomes" id="UP000827092"/>
    </source>
</evidence>
<evidence type="ECO:0000256" key="12">
    <source>
        <dbReference type="SAM" id="SignalP"/>
    </source>
</evidence>
<dbReference type="PANTHER" id="PTHR46957:SF3">
    <property type="entry name" value="CYTOKINE RECEPTOR"/>
    <property type="match status" value="1"/>
</dbReference>
<feature type="domain" description="Fibronectin type-III" evidence="15">
    <location>
        <begin position="402"/>
        <end position="493"/>
    </location>
</feature>
<organism evidence="16 17">
    <name type="scientific">Oedothorax gibbosus</name>
    <dbReference type="NCBI Taxonomy" id="931172"/>
    <lineage>
        <taxon>Eukaryota</taxon>
        <taxon>Metazoa</taxon>
        <taxon>Ecdysozoa</taxon>
        <taxon>Arthropoda</taxon>
        <taxon>Chelicerata</taxon>
        <taxon>Arachnida</taxon>
        <taxon>Araneae</taxon>
        <taxon>Araneomorphae</taxon>
        <taxon>Entelegynae</taxon>
        <taxon>Araneoidea</taxon>
        <taxon>Linyphiidae</taxon>
        <taxon>Erigoninae</taxon>
        <taxon>Oedothorax</taxon>
    </lineage>
</organism>
<feature type="domain" description="Tyrosine specific protein phosphatases" evidence="14">
    <location>
        <begin position="946"/>
        <end position="1021"/>
    </location>
</feature>
<name>A0AAV6UH91_9ARAC</name>
<dbReference type="PROSITE" id="PS50055">
    <property type="entry name" value="TYR_PHOSPHATASE_PTP"/>
    <property type="match status" value="1"/>
</dbReference>
<evidence type="ECO:0000256" key="11">
    <source>
        <dbReference type="SAM" id="Phobius"/>
    </source>
</evidence>
<dbReference type="AlphaFoldDB" id="A0AAV6UH91"/>
<keyword evidence="3 11" id="KW-0812">Transmembrane</keyword>
<dbReference type="SMART" id="SM00060">
    <property type="entry name" value="FN3"/>
    <property type="match status" value="6"/>
</dbReference>
<evidence type="ECO:0000256" key="7">
    <source>
        <dbReference type="ARBA" id="ARBA00022989"/>
    </source>
</evidence>
<dbReference type="FunFam" id="3.90.190.10:FF:000009">
    <property type="entry name" value="Receptor-type tyrosine-protein phosphatase beta"/>
    <property type="match status" value="1"/>
</dbReference>
<evidence type="ECO:0000256" key="8">
    <source>
        <dbReference type="ARBA" id="ARBA00023136"/>
    </source>
</evidence>
<evidence type="ECO:0000256" key="5">
    <source>
        <dbReference type="ARBA" id="ARBA00022801"/>
    </source>
</evidence>
<dbReference type="PRINTS" id="PR00700">
    <property type="entry name" value="PRTYPHPHTASE"/>
</dbReference>
<evidence type="ECO:0000259" key="14">
    <source>
        <dbReference type="PROSITE" id="PS50056"/>
    </source>
</evidence>
<sequence length="1046" mass="117445">MRTKLFSFVAILLIGLQPVKTQPNNSDCDSPWNITIDGNHLTWRGDDRDANITVLLETNALNGTQVECSNLTLNVPFSEREVYVDSQCANSFHLVDATVVCNDLSSVEYPQQSGDVPGPPLNLSVVKVTNISISIQWLEPLSSASIERYNVQKSENKSSFTEKIFHTTETNYKIGGLSPYTNYYIRVRASNENGDGAWSSINQTTKSSIPYPIKSKHIKKINSTSSSIFVKWEAPEPSVGPILEYTISWEIHESPESAETKYLTETSYNIENLNAYTNYSIKVRARTEEGIGHWSGTVVFITDIGVPTVPRNLSVSNTSSTSILLSWEPPDPANGPILNYKVSWGTIGAAMSEVIVTETQYEGKLLKPYTEYMFQVAARTKAGLGSSTGVLNVWTDIDLPSQPINLTISEIRNTSIFLQWSEPEEPNGPLLPYLVYVIDHIGNNSMELESENSSYIVSERLLPYANYSVQVCAQTKAGRGEWTKELEFRTEIGIPSLPKNLSVPTLLPTRIFLNWFVPDSPAGPFVDYLVEWGVRGTELSPFVTVDTNYEAIGLRPYTEYYFGVAARTEAGVGESEVLNVRTDMAAPSVPGDISEIKTTANSIFITWTSPQHPNGPNILYLVQWAEASGNLTSLANTTSTEYLIEELEANTNYSVQVAAQNSVGQGPWTEMVYVATDTKGSAFNLKLILGLVLGLALPLLILIIVGIIITIRKGGLTFLRSISSPETKKKEPSPYQYDNPSGQMGVYNVKPKSLTVHNFEERISRPMYSSRIELVKEFGDLKENSPQQPCNAAKLEHNLAKNRWVKMLPHDHSRVKLFSFDDKLKPDFINANYIPGDSHLLEYIASQGPLKETVEDFWTMIWQQSVSVVVMLTQCVEKAVKNCEQYWPASGQSRIFGEIQVYTQSESVLTSYVVRVLAVQFRTQKRHVVHMHFSNWPVSGCPRTPDEFLHFVRKVREQTSDRKPGPLLVHCSAGVGRTGTFIAIDRIFQHLEHSEDIDIYGTVFDMRRYRPHMVQTEDQYTFIYACVKRYLQERKEPRESLYEVAL</sequence>
<keyword evidence="17" id="KW-1185">Reference proteome</keyword>
<feature type="domain" description="Tyrosine-protein phosphatase" evidence="13">
    <location>
        <begin position="774"/>
        <end position="1030"/>
    </location>
</feature>
<dbReference type="InterPro" id="IPR036116">
    <property type="entry name" value="FN3_sf"/>
</dbReference>
<comment type="caution">
    <text evidence="16">The sequence shown here is derived from an EMBL/GenBank/DDBJ whole genome shotgun (WGS) entry which is preliminary data.</text>
</comment>
<dbReference type="EMBL" id="JAFNEN010000418">
    <property type="protein sequence ID" value="KAG8183434.1"/>
    <property type="molecule type" value="Genomic_DNA"/>
</dbReference>
<dbReference type="Gene3D" id="3.90.190.10">
    <property type="entry name" value="Protein tyrosine phosphatase superfamily"/>
    <property type="match status" value="1"/>
</dbReference>
<keyword evidence="8 11" id="KW-0472">Membrane</keyword>
<evidence type="ECO:0000259" key="15">
    <source>
        <dbReference type="PROSITE" id="PS50853"/>
    </source>
</evidence>